<dbReference type="Proteomes" id="UP000812844">
    <property type="component" value="Unassembled WGS sequence"/>
</dbReference>
<dbReference type="EMBL" id="JAHBBD010000023">
    <property type="protein sequence ID" value="MBW3083473.1"/>
    <property type="molecule type" value="Genomic_DNA"/>
</dbReference>
<evidence type="ECO:0000256" key="2">
    <source>
        <dbReference type="SAM" id="Phobius"/>
    </source>
</evidence>
<dbReference type="InterPro" id="IPR017195">
    <property type="entry name" value="ABC_thiamin-permease_prd"/>
</dbReference>
<protein>
    <submittedName>
        <fullName evidence="3">ECF transporter S component</fullName>
    </submittedName>
</protein>
<feature type="region of interest" description="Disordered" evidence="1">
    <location>
        <begin position="1"/>
        <end position="44"/>
    </location>
</feature>
<dbReference type="RefSeq" id="WP_219082679.1">
    <property type="nucleotide sequence ID" value="NZ_JAHBBD010000023.1"/>
</dbReference>
<sequence>MAERASNRPASPANDDVRNVAEASSTLSSPSSSPSGPASGGSRGGSARLRWRAADIAVGAALGVACGLVFWGFNFAYSWVSPILGAILPGVASVLHPFWYFSGTLALLILRKPGAAAYVNVVGSAAEMLLGNQFSFGFVFASAILQGVFAEIPFALTRYRRFSLPMSMLSGALVALEYGVYLMLFRYQGVAFLSPRGIIHMVSEIVGGVLIAGVMSWYLYRAIALTGALDRFASGRAVRGGE</sequence>
<keyword evidence="2" id="KW-0472">Membrane</keyword>
<keyword evidence="2" id="KW-1133">Transmembrane helix</keyword>
<name>A0ABS6WAE6_9BIFI</name>
<reference evidence="3 4" key="1">
    <citation type="submission" date="2021-05" db="EMBL/GenBank/DDBJ databases">
        <title>Phylogenetic classification of ten novel species belonging to the genus Bifidobacterium comprising B. colchicus sp. nov., B. abeli sp. nov., B. bicoloris sp. nov., B. guerezis sp. nov., B. rosaliae sp. nov., B. santillanensis sp. nov., B. argentati sp. nov., B. amazzoni sp. nov., B. pluviali sp. nov., and B. pinnaculum sp. nov.</title>
        <authorList>
            <person name="Lugli G.A."/>
            <person name="Ruiz Garcia L."/>
            <person name="Margolles A."/>
            <person name="Ventura M."/>
        </authorList>
    </citation>
    <scope>NUCLEOTIDE SEQUENCE [LARGE SCALE GENOMIC DNA]</scope>
    <source>
        <strain evidence="3 4">6T3</strain>
    </source>
</reference>
<dbReference type="Pfam" id="PF09819">
    <property type="entry name" value="ABC_cobalt"/>
    <property type="match status" value="1"/>
</dbReference>
<keyword evidence="4" id="KW-1185">Reference proteome</keyword>
<feature type="transmembrane region" description="Helical" evidence="2">
    <location>
        <begin position="113"/>
        <end position="130"/>
    </location>
</feature>
<feature type="transmembrane region" description="Helical" evidence="2">
    <location>
        <begin position="53"/>
        <end position="73"/>
    </location>
</feature>
<comment type="caution">
    <text evidence="3">The sequence shown here is derived from an EMBL/GenBank/DDBJ whole genome shotgun (WGS) entry which is preliminary data.</text>
</comment>
<evidence type="ECO:0000313" key="3">
    <source>
        <dbReference type="EMBL" id="MBW3083473.1"/>
    </source>
</evidence>
<feature type="transmembrane region" description="Helical" evidence="2">
    <location>
        <begin position="197"/>
        <end position="220"/>
    </location>
</feature>
<feature type="transmembrane region" description="Helical" evidence="2">
    <location>
        <begin position="168"/>
        <end position="185"/>
    </location>
</feature>
<feature type="transmembrane region" description="Helical" evidence="2">
    <location>
        <begin position="79"/>
        <end position="101"/>
    </location>
</feature>
<feature type="compositionally biased region" description="Low complexity" evidence="1">
    <location>
        <begin position="23"/>
        <end position="37"/>
    </location>
</feature>
<organism evidence="3 4">
    <name type="scientific">Bifidobacterium phasiani</name>
    <dbReference type="NCBI Taxonomy" id="2834431"/>
    <lineage>
        <taxon>Bacteria</taxon>
        <taxon>Bacillati</taxon>
        <taxon>Actinomycetota</taxon>
        <taxon>Actinomycetes</taxon>
        <taxon>Bifidobacteriales</taxon>
        <taxon>Bifidobacteriaceae</taxon>
        <taxon>Bifidobacterium</taxon>
    </lineage>
</organism>
<gene>
    <name evidence="3" type="ORF">KIH73_08920</name>
</gene>
<proteinExistence type="predicted"/>
<evidence type="ECO:0000256" key="1">
    <source>
        <dbReference type="SAM" id="MobiDB-lite"/>
    </source>
</evidence>
<keyword evidence="2" id="KW-0812">Transmembrane</keyword>
<accession>A0ABS6WAE6</accession>
<evidence type="ECO:0000313" key="4">
    <source>
        <dbReference type="Proteomes" id="UP000812844"/>
    </source>
</evidence>
<feature type="transmembrane region" description="Helical" evidence="2">
    <location>
        <begin position="136"/>
        <end position="156"/>
    </location>
</feature>